<dbReference type="Proteomes" id="UP000799753">
    <property type="component" value="Unassembled WGS sequence"/>
</dbReference>
<evidence type="ECO:0000313" key="2">
    <source>
        <dbReference type="Proteomes" id="UP000799753"/>
    </source>
</evidence>
<name>A0A6A6RZI4_9PLEO</name>
<organism evidence="1 2">
    <name type="scientific">Massarina eburnea CBS 473.64</name>
    <dbReference type="NCBI Taxonomy" id="1395130"/>
    <lineage>
        <taxon>Eukaryota</taxon>
        <taxon>Fungi</taxon>
        <taxon>Dikarya</taxon>
        <taxon>Ascomycota</taxon>
        <taxon>Pezizomycotina</taxon>
        <taxon>Dothideomycetes</taxon>
        <taxon>Pleosporomycetidae</taxon>
        <taxon>Pleosporales</taxon>
        <taxon>Massarineae</taxon>
        <taxon>Massarinaceae</taxon>
        <taxon>Massarina</taxon>
    </lineage>
</organism>
<dbReference type="OrthoDB" id="3787839at2759"/>
<gene>
    <name evidence="1" type="ORF">P280DRAFT_469640</name>
</gene>
<reference evidence="1" key="1">
    <citation type="journal article" date="2020" name="Stud. Mycol.">
        <title>101 Dothideomycetes genomes: a test case for predicting lifestyles and emergence of pathogens.</title>
        <authorList>
            <person name="Haridas S."/>
            <person name="Albert R."/>
            <person name="Binder M."/>
            <person name="Bloem J."/>
            <person name="Labutti K."/>
            <person name="Salamov A."/>
            <person name="Andreopoulos B."/>
            <person name="Baker S."/>
            <person name="Barry K."/>
            <person name="Bills G."/>
            <person name="Bluhm B."/>
            <person name="Cannon C."/>
            <person name="Castanera R."/>
            <person name="Culley D."/>
            <person name="Daum C."/>
            <person name="Ezra D."/>
            <person name="Gonzalez J."/>
            <person name="Henrissat B."/>
            <person name="Kuo A."/>
            <person name="Liang C."/>
            <person name="Lipzen A."/>
            <person name="Lutzoni F."/>
            <person name="Magnuson J."/>
            <person name="Mondo S."/>
            <person name="Nolan M."/>
            <person name="Ohm R."/>
            <person name="Pangilinan J."/>
            <person name="Park H.-J."/>
            <person name="Ramirez L."/>
            <person name="Alfaro M."/>
            <person name="Sun H."/>
            <person name="Tritt A."/>
            <person name="Yoshinaga Y."/>
            <person name="Zwiers L.-H."/>
            <person name="Turgeon B."/>
            <person name="Goodwin S."/>
            <person name="Spatafora J."/>
            <person name="Crous P."/>
            <person name="Grigoriev I."/>
        </authorList>
    </citation>
    <scope>NUCLEOTIDE SEQUENCE</scope>
    <source>
        <strain evidence="1">CBS 473.64</strain>
    </source>
</reference>
<keyword evidence="2" id="KW-1185">Reference proteome</keyword>
<proteinExistence type="predicted"/>
<dbReference type="EMBL" id="MU006784">
    <property type="protein sequence ID" value="KAF2640966.1"/>
    <property type="molecule type" value="Genomic_DNA"/>
</dbReference>
<protein>
    <submittedName>
        <fullName evidence="1">Uncharacterized protein</fullName>
    </submittedName>
</protein>
<evidence type="ECO:0000313" key="1">
    <source>
        <dbReference type="EMBL" id="KAF2640966.1"/>
    </source>
</evidence>
<sequence>MRSLVEEYWGEQDPAHPIRETHISTRQIRQAAAAEPSGSFIIGGHADANEFSEWLTGQLEDPTNLVWQRQFETLFKLDTRPQDTCLGLRPDGTICGRVTEGTPASDNYLTIPWHLVDTCETLDHAIHEAFRDTA</sequence>
<dbReference type="AlphaFoldDB" id="A0A6A6RZI4"/>
<accession>A0A6A6RZI4</accession>